<evidence type="ECO:0000313" key="1">
    <source>
        <dbReference type="EMBL" id="KAK7403495.1"/>
    </source>
</evidence>
<dbReference type="InterPro" id="IPR027417">
    <property type="entry name" value="P-loop_NTPase"/>
</dbReference>
<dbReference type="Gene3D" id="3.40.50.300">
    <property type="entry name" value="P-loop containing nucleotide triphosphate hydrolases"/>
    <property type="match status" value="1"/>
</dbReference>
<gene>
    <name evidence="1" type="ORF">QQX98_010725</name>
</gene>
<accession>A0ABR1GNJ9</accession>
<reference evidence="1 2" key="1">
    <citation type="journal article" date="2025" name="Microbiol. Resour. Announc.">
        <title>Draft genome sequences for Neonectria magnoliae and Neonectria punicea, canker pathogens of Liriodendron tulipifera and Acer saccharum in West Virginia.</title>
        <authorList>
            <person name="Petronek H.M."/>
            <person name="Kasson M.T."/>
            <person name="Metheny A.M."/>
            <person name="Stauder C.M."/>
            <person name="Lovett B."/>
            <person name="Lynch S.C."/>
            <person name="Garnas J.R."/>
            <person name="Kasson L.R."/>
            <person name="Stajich J.E."/>
        </authorList>
    </citation>
    <scope>NUCLEOTIDE SEQUENCE [LARGE SCALE GENOMIC DNA]</scope>
    <source>
        <strain evidence="1 2">NRRL 64653</strain>
    </source>
</reference>
<keyword evidence="2" id="KW-1185">Reference proteome</keyword>
<proteinExistence type="predicted"/>
<evidence type="ECO:0000313" key="2">
    <source>
        <dbReference type="Proteomes" id="UP001498476"/>
    </source>
</evidence>
<dbReference type="Proteomes" id="UP001498476">
    <property type="component" value="Unassembled WGS sequence"/>
</dbReference>
<sequence length="167" mass="18847">MAHLSWSPVDKDFEKIGQSMKSHTEDFEAGARLANVKATKIWQDNILERLPKNDLHDSSSGNTSASSLVSTLPFPRNVMFTMFTGRDDILQDINRILQLSRADETETETVRSVALYGMGGVGKTQIALEYAYRFRNSYSHTFWVKCETEVELRHSFTALVEGLVLSP</sequence>
<organism evidence="1 2">
    <name type="scientific">Neonectria punicea</name>
    <dbReference type="NCBI Taxonomy" id="979145"/>
    <lineage>
        <taxon>Eukaryota</taxon>
        <taxon>Fungi</taxon>
        <taxon>Dikarya</taxon>
        <taxon>Ascomycota</taxon>
        <taxon>Pezizomycotina</taxon>
        <taxon>Sordariomycetes</taxon>
        <taxon>Hypocreomycetidae</taxon>
        <taxon>Hypocreales</taxon>
        <taxon>Nectriaceae</taxon>
        <taxon>Neonectria</taxon>
    </lineage>
</organism>
<protein>
    <recommendedName>
        <fullName evidence="3">NB-ARC domain-containing protein</fullName>
    </recommendedName>
</protein>
<name>A0ABR1GNJ9_9HYPO</name>
<dbReference type="EMBL" id="JAZAVJ010000243">
    <property type="protein sequence ID" value="KAK7403495.1"/>
    <property type="molecule type" value="Genomic_DNA"/>
</dbReference>
<evidence type="ECO:0008006" key="3">
    <source>
        <dbReference type="Google" id="ProtNLM"/>
    </source>
</evidence>
<dbReference type="SUPFAM" id="SSF52540">
    <property type="entry name" value="P-loop containing nucleoside triphosphate hydrolases"/>
    <property type="match status" value="1"/>
</dbReference>
<comment type="caution">
    <text evidence="1">The sequence shown here is derived from an EMBL/GenBank/DDBJ whole genome shotgun (WGS) entry which is preliminary data.</text>
</comment>